<feature type="signal peptide" evidence="1">
    <location>
        <begin position="1"/>
        <end position="25"/>
    </location>
</feature>
<dbReference type="EMBL" id="MCBT01000046">
    <property type="protein sequence ID" value="OEG72931.1"/>
    <property type="molecule type" value="Genomic_DNA"/>
</dbReference>
<dbReference type="STRING" id="23.BEL05_11780"/>
<dbReference type="EMBL" id="BPEU01000012">
    <property type="protein sequence ID" value="GIU40632.1"/>
    <property type="molecule type" value="Genomic_DNA"/>
</dbReference>
<feature type="chain" id="PRO_5009178971" evidence="1">
    <location>
        <begin position="26"/>
        <end position="131"/>
    </location>
</feature>
<dbReference type="OrthoDB" id="6272568at2"/>
<proteinExistence type="predicted"/>
<keyword evidence="1" id="KW-0732">Signal</keyword>
<evidence type="ECO:0000313" key="4">
    <source>
        <dbReference type="Proteomes" id="UP000095230"/>
    </source>
</evidence>
<dbReference type="PROSITE" id="PS51257">
    <property type="entry name" value="PROKAR_LIPOPROTEIN"/>
    <property type="match status" value="1"/>
</dbReference>
<name>A0A1E5IQZ0_SHECO</name>
<dbReference type="Proteomes" id="UP000773469">
    <property type="component" value="Unassembled WGS sequence"/>
</dbReference>
<reference evidence="3 4" key="1">
    <citation type="submission" date="2016-07" db="EMBL/GenBank/DDBJ databases">
        <title>Whole-genome of two Shewanella species isolated from a digestive organ of sea cucumber Apostichopus japonicus Selenka 1867.</title>
        <authorList>
            <person name="Hong H.-H."/>
            <person name="Choi H."/>
            <person name="Cheon S."/>
            <person name="Oh J.-S."/>
            <person name="Lee H.-G."/>
            <person name="Park C."/>
        </authorList>
    </citation>
    <scope>NUCLEOTIDE SEQUENCE [LARGE SCALE GENOMIC DNA]</scope>
    <source>
        <strain evidence="3 4">CSB03KR</strain>
    </source>
</reference>
<comment type="caution">
    <text evidence="3">The sequence shown here is derived from an EMBL/GenBank/DDBJ whole genome shotgun (WGS) entry which is preliminary data.</text>
</comment>
<dbReference type="Proteomes" id="UP000095230">
    <property type="component" value="Unassembled WGS sequence"/>
</dbReference>
<protein>
    <submittedName>
        <fullName evidence="3">Uncharacterized protein</fullName>
    </submittedName>
</protein>
<accession>A0A1E5IQZ0</accession>
<evidence type="ECO:0000313" key="2">
    <source>
        <dbReference type="EMBL" id="GIU40632.1"/>
    </source>
</evidence>
<evidence type="ECO:0000313" key="3">
    <source>
        <dbReference type="EMBL" id="OEG72931.1"/>
    </source>
</evidence>
<evidence type="ECO:0000256" key="1">
    <source>
        <dbReference type="SAM" id="SignalP"/>
    </source>
</evidence>
<keyword evidence="5" id="KW-1185">Reference proteome</keyword>
<dbReference type="RefSeq" id="WP_028762889.1">
    <property type="nucleotide sequence ID" value="NZ_BPEU01000012.1"/>
</dbReference>
<organism evidence="3 4">
    <name type="scientific">Shewanella colwelliana</name>
    <name type="common">Alteromonas colwelliana</name>
    <dbReference type="NCBI Taxonomy" id="23"/>
    <lineage>
        <taxon>Bacteria</taxon>
        <taxon>Pseudomonadati</taxon>
        <taxon>Pseudomonadota</taxon>
        <taxon>Gammaproteobacteria</taxon>
        <taxon>Alteromonadales</taxon>
        <taxon>Shewanellaceae</taxon>
        <taxon>Shewanella</taxon>
    </lineage>
</organism>
<dbReference type="AlphaFoldDB" id="A0A1E5IQZ0"/>
<evidence type="ECO:0000313" key="5">
    <source>
        <dbReference type="Proteomes" id="UP000773469"/>
    </source>
</evidence>
<sequence>MMTLHRVKTLLSLTPLLIMGCSLQADDSQQSAPLPALVSEPSAASIAELETAIADLLKMDRVTIADDAFTRSSRLSLERAPHTDPNGQLLMGRNFELPQTVQLWISDKTCFIATADNQRSAPLAHTQCEQE</sequence>
<gene>
    <name evidence="3" type="ORF">BEL05_11780</name>
    <name evidence="2" type="ORF">TUM3794_19000</name>
</gene>
<reference evidence="2 5" key="2">
    <citation type="submission" date="2021-05" db="EMBL/GenBank/DDBJ databases">
        <title>Molecular characterization for Shewanella algae harboring chromosomal blaOXA-55-like strains isolated from clinical and environment sample.</title>
        <authorList>
            <person name="Ohama Y."/>
            <person name="Aoki K."/>
            <person name="Harada S."/>
            <person name="Moriya K."/>
            <person name="Ishii Y."/>
            <person name="Tateda K."/>
        </authorList>
    </citation>
    <scope>NUCLEOTIDE SEQUENCE [LARGE SCALE GENOMIC DNA]</scope>
    <source>
        <strain evidence="2 5">MBTL60-118</strain>
    </source>
</reference>